<comment type="caution">
    <text evidence="2">The sequence shown here is derived from an EMBL/GenBank/DDBJ whole genome shotgun (WGS) entry which is preliminary data.</text>
</comment>
<feature type="region of interest" description="Disordered" evidence="1">
    <location>
        <begin position="1"/>
        <end position="69"/>
    </location>
</feature>
<protein>
    <submittedName>
        <fullName evidence="2">Uncharacterized protein</fullName>
    </submittedName>
</protein>
<accession>A0AA39M9J8</accession>
<sequence>MKAKKTGAGAKKKEQQPRRHFLESEEEDNAMDFLDEGGVDSDDDDAPVEVSSKRPDIELVDDEAPEPSLFEMVEAEKERKKADDVEKKKVRNAKKRLRREAKKRIEKLDEGVFKVDTGRATFNIVSLAKSAVPTRATFTNFRENTIQERTRAARQRVAVNIEHKKKWSR</sequence>
<evidence type="ECO:0000313" key="3">
    <source>
        <dbReference type="Proteomes" id="UP001175271"/>
    </source>
</evidence>
<feature type="compositionally biased region" description="Basic and acidic residues" evidence="1">
    <location>
        <begin position="11"/>
        <end position="23"/>
    </location>
</feature>
<feature type="compositionally biased region" description="Acidic residues" evidence="1">
    <location>
        <begin position="24"/>
        <end position="47"/>
    </location>
</feature>
<name>A0AA39M9J8_9BILA</name>
<proteinExistence type="predicted"/>
<gene>
    <name evidence="2" type="ORF">QR680_009808</name>
</gene>
<reference evidence="2" key="1">
    <citation type="submission" date="2023-06" db="EMBL/GenBank/DDBJ databases">
        <title>Genomic analysis of the entomopathogenic nematode Steinernema hermaphroditum.</title>
        <authorList>
            <person name="Schwarz E.M."/>
            <person name="Heppert J.K."/>
            <person name="Baniya A."/>
            <person name="Schwartz H.T."/>
            <person name="Tan C.-H."/>
            <person name="Antoshechkin I."/>
            <person name="Sternberg P.W."/>
            <person name="Goodrich-Blair H."/>
            <person name="Dillman A.R."/>
        </authorList>
    </citation>
    <scope>NUCLEOTIDE SEQUENCE</scope>
    <source>
        <strain evidence="2">PS9179</strain>
        <tissue evidence="2">Whole animal</tissue>
    </source>
</reference>
<dbReference type="EMBL" id="JAUCMV010000001">
    <property type="protein sequence ID" value="KAK0426616.1"/>
    <property type="molecule type" value="Genomic_DNA"/>
</dbReference>
<dbReference type="AlphaFoldDB" id="A0AA39M9J8"/>
<evidence type="ECO:0000256" key="1">
    <source>
        <dbReference type="SAM" id="MobiDB-lite"/>
    </source>
</evidence>
<keyword evidence="3" id="KW-1185">Reference proteome</keyword>
<evidence type="ECO:0000313" key="2">
    <source>
        <dbReference type="EMBL" id="KAK0426616.1"/>
    </source>
</evidence>
<dbReference type="Proteomes" id="UP001175271">
    <property type="component" value="Unassembled WGS sequence"/>
</dbReference>
<organism evidence="2 3">
    <name type="scientific">Steinernema hermaphroditum</name>
    <dbReference type="NCBI Taxonomy" id="289476"/>
    <lineage>
        <taxon>Eukaryota</taxon>
        <taxon>Metazoa</taxon>
        <taxon>Ecdysozoa</taxon>
        <taxon>Nematoda</taxon>
        <taxon>Chromadorea</taxon>
        <taxon>Rhabditida</taxon>
        <taxon>Tylenchina</taxon>
        <taxon>Panagrolaimomorpha</taxon>
        <taxon>Strongyloidoidea</taxon>
        <taxon>Steinernematidae</taxon>
        <taxon>Steinernema</taxon>
    </lineage>
</organism>